<evidence type="ECO:0000313" key="4">
    <source>
        <dbReference type="Proteomes" id="UP000249185"/>
    </source>
</evidence>
<proteinExistence type="predicted"/>
<keyword evidence="1 3" id="KW-0378">Hydrolase</keyword>
<comment type="caution">
    <text evidence="3">The sequence shown here is derived from an EMBL/GenBank/DDBJ whole genome shotgun (WGS) entry which is preliminary data.</text>
</comment>
<dbReference type="SUPFAM" id="SSF53474">
    <property type="entry name" value="alpha/beta-Hydrolases"/>
    <property type="match status" value="1"/>
</dbReference>
<dbReference type="PRINTS" id="PR00412">
    <property type="entry name" value="EPOXHYDRLASE"/>
</dbReference>
<name>A0A2W5ND10_RHOSU</name>
<dbReference type="EMBL" id="QFPW01000002">
    <property type="protein sequence ID" value="PZQ51416.1"/>
    <property type="molecule type" value="Genomic_DNA"/>
</dbReference>
<evidence type="ECO:0000313" key="3">
    <source>
        <dbReference type="EMBL" id="PZQ51416.1"/>
    </source>
</evidence>
<feature type="domain" description="AB hydrolase-1" evidence="2">
    <location>
        <begin position="17"/>
        <end position="244"/>
    </location>
</feature>
<evidence type="ECO:0000256" key="1">
    <source>
        <dbReference type="ARBA" id="ARBA00022801"/>
    </source>
</evidence>
<organism evidence="3 4">
    <name type="scientific">Rhodovulum sulfidophilum</name>
    <name type="common">Rhodobacter sulfidophilus</name>
    <dbReference type="NCBI Taxonomy" id="35806"/>
    <lineage>
        <taxon>Bacteria</taxon>
        <taxon>Pseudomonadati</taxon>
        <taxon>Pseudomonadota</taxon>
        <taxon>Alphaproteobacteria</taxon>
        <taxon>Rhodobacterales</taxon>
        <taxon>Paracoccaceae</taxon>
        <taxon>Rhodovulum</taxon>
    </lineage>
</organism>
<dbReference type="InterPro" id="IPR029058">
    <property type="entry name" value="AB_hydrolase_fold"/>
</dbReference>
<dbReference type="PANTHER" id="PTHR46118:SF4">
    <property type="entry name" value="PROTEIN ABHD11"/>
    <property type="match status" value="1"/>
</dbReference>
<dbReference type="Proteomes" id="UP000249185">
    <property type="component" value="Unassembled WGS sequence"/>
</dbReference>
<evidence type="ECO:0000259" key="2">
    <source>
        <dbReference type="Pfam" id="PF00561"/>
    </source>
</evidence>
<reference evidence="3 4" key="1">
    <citation type="submission" date="2017-08" db="EMBL/GenBank/DDBJ databases">
        <title>Infants hospitalized years apart are colonized by the same room-sourced microbial strains.</title>
        <authorList>
            <person name="Brooks B."/>
            <person name="Olm M.R."/>
            <person name="Firek B.A."/>
            <person name="Baker R."/>
            <person name="Thomas B.C."/>
            <person name="Morowitz M.J."/>
            <person name="Banfield J.F."/>
        </authorList>
    </citation>
    <scope>NUCLEOTIDE SEQUENCE [LARGE SCALE GENOMIC DNA]</scope>
    <source>
        <strain evidence="3">S2_005_002_R2_34</strain>
    </source>
</reference>
<dbReference type="Pfam" id="PF00561">
    <property type="entry name" value="Abhydrolase_1"/>
    <property type="match status" value="1"/>
</dbReference>
<dbReference type="PANTHER" id="PTHR46118">
    <property type="entry name" value="PROTEIN ABHD11"/>
    <property type="match status" value="1"/>
</dbReference>
<dbReference type="Gene3D" id="3.40.50.1820">
    <property type="entry name" value="alpha/beta hydrolase"/>
    <property type="match status" value="1"/>
</dbReference>
<dbReference type="PRINTS" id="PR00111">
    <property type="entry name" value="ABHYDROLASE"/>
</dbReference>
<dbReference type="GO" id="GO:0052689">
    <property type="term" value="F:carboxylic ester hydrolase activity"/>
    <property type="evidence" value="ECO:0007669"/>
    <property type="project" value="TreeGrafter"/>
</dbReference>
<dbReference type="InterPro" id="IPR000639">
    <property type="entry name" value="Epox_hydrolase-like"/>
</dbReference>
<dbReference type="InterPro" id="IPR000073">
    <property type="entry name" value="AB_hydrolase_1"/>
</dbReference>
<protein>
    <submittedName>
        <fullName evidence="3">Alpha/beta hydrolase</fullName>
    </submittedName>
</protein>
<accession>A0A2W5ND10</accession>
<sequence>MALALNTLVAGTPTALPPLLIAHGLFGSGRNWGMLSKKLAADREVIAVDMRNHGDSPWDAAHDYEAMAGDLAGVIEAHGGRAAVLGHSMGGKAAMVLALSRPELVERLIVVDVAPIAYTHDQMANITAMRAVDLSAVKRRADAEAGLAAHVEDPALRAFFLQNLRLTPEGASWRLNLDVLADEMPRILGFPDLAGPYPGPTLFLTGALSGYVRPENHARIAALFPAVRFETIAGAGHWVHAEAPGPFLEAVARFLAA</sequence>
<gene>
    <name evidence="3" type="ORF">DI556_04415</name>
</gene>
<dbReference type="AlphaFoldDB" id="A0A2W5ND10"/>